<keyword evidence="2" id="KW-1185">Reference proteome</keyword>
<accession>A0ABP9V0H2</accession>
<organism evidence="1 2">
    <name type="scientific">Rubritalea halochordaticola</name>
    <dbReference type="NCBI Taxonomy" id="714537"/>
    <lineage>
        <taxon>Bacteria</taxon>
        <taxon>Pseudomonadati</taxon>
        <taxon>Verrucomicrobiota</taxon>
        <taxon>Verrucomicrobiia</taxon>
        <taxon>Verrucomicrobiales</taxon>
        <taxon>Rubritaleaceae</taxon>
        <taxon>Rubritalea</taxon>
    </lineage>
</organism>
<evidence type="ECO:0008006" key="3">
    <source>
        <dbReference type="Google" id="ProtNLM"/>
    </source>
</evidence>
<evidence type="ECO:0000313" key="2">
    <source>
        <dbReference type="Proteomes" id="UP001424741"/>
    </source>
</evidence>
<protein>
    <recommendedName>
        <fullName evidence="3">DUF4340 domain-containing protein</fullName>
    </recommendedName>
</protein>
<dbReference type="Proteomes" id="UP001424741">
    <property type="component" value="Unassembled WGS sequence"/>
</dbReference>
<sequence>MRGMKKVIYVWLMLAMFSSSLLGGEKFLPEGWHLFVVTKGETDEKFEPGTQGVYLFVDEDDQTGARAVEWQVYAKDHFLNWDSEIEALVQQGEVAFYDAFAKVCEMALAGKPGKLEVNYAKMSWMSRVFESIKQEEEWKVRVTVKDEGDAEVNVYDPAEGMNWCKKVREAKVAKAWYDQLLVAGELPEKTKGMRPPEVLKWEVYRRVEGWRGWCVLSCAPDEKGEIMCKQRLSMDEKLEDGQVRDPFGGEPIRVKHLEENLEGVLEMLGKAATEVKAGKDFEGSLVLEKVGTFQIRGDAEREWVKVELNDAKDVYEVVFGMNQVFEISGQMKEAQKVKQWLEKNRGLLVREKQ</sequence>
<proteinExistence type="predicted"/>
<name>A0ABP9V0H2_9BACT</name>
<reference evidence="1 2" key="1">
    <citation type="submission" date="2024-02" db="EMBL/GenBank/DDBJ databases">
        <title>Rubritalea halochordaticola NBRC 107102.</title>
        <authorList>
            <person name="Ichikawa N."/>
            <person name="Katano-Makiyama Y."/>
            <person name="Hidaka K."/>
        </authorList>
    </citation>
    <scope>NUCLEOTIDE SEQUENCE [LARGE SCALE GENOMIC DNA]</scope>
    <source>
        <strain evidence="1 2">NBRC 107102</strain>
    </source>
</reference>
<dbReference type="EMBL" id="BAABRL010000006">
    <property type="protein sequence ID" value="GAA5496003.1"/>
    <property type="molecule type" value="Genomic_DNA"/>
</dbReference>
<gene>
    <name evidence="1" type="ORF">Rhal01_02184</name>
</gene>
<evidence type="ECO:0000313" key="1">
    <source>
        <dbReference type="EMBL" id="GAA5496003.1"/>
    </source>
</evidence>
<comment type="caution">
    <text evidence="1">The sequence shown here is derived from an EMBL/GenBank/DDBJ whole genome shotgun (WGS) entry which is preliminary data.</text>
</comment>